<dbReference type="AlphaFoldDB" id="A0ABD5PCC5"/>
<dbReference type="Pfam" id="PF10778">
    <property type="entry name" value="DehI"/>
    <property type="match status" value="1"/>
</dbReference>
<accession>A0ABD5PCC5</accession>
<gene>
    <name evidence="2" type="ORF">ACFO0N_11450</name>
</gene>
<dbReference type="InterPro" id="IPR019714">
    <property type="entry name" value="2-haloacid_dehalogenase_DehI"/>
</dbReference>
<comment type="caution">
    <text evidence="2">The sequence shown here is derived from an EMBL/GenBank/DDBJ whole genome shotgun (WGS) entry which is preliminary data.</text>
</comment>
<dbReference type="InterPro" id="IPR029032">
    <property type="entry name" value="AhpD-like"/>
</dbReference>
<evidence type="ECO:0000313" key="3">
    <source>
        <dbReference type="Proteomes" id="UP001595921"/>
    </source>
</evidence>
<dbReference type="Proteomes" id="UP001595921">
    <property type="component" value="Unassembled WGS sequence"/>
</dbReference>
<evidence type="ECO:0000313" key="2">
    <source>
        <dbReference type="EMBL" id="MFC4358556.1"/>
    </source>
</evidence>
<dbReference type="Gene3D" id="1.20.1290.10">
    <property type="entry name" value="AhpD-like"/>
    <property type="match status" value="1"/>
</dbReference>
<feature type="region of interest" description="Disordered" evidence="1">
    <location>
        <begin position="130"/>
        <end position="171"/>
    </location>
</feature>
<evidence type="ECO:0000256" key="1">
    <source>
        <dbReference type="SAM" id="MobiDB-lite"/>
    </source>
</evidence>
<protein>
    <submittedName>
        <fullName evidence="2">Halocarboxylic acid dehydrogenase DehI family protein</fullName>
    </submittedName>
</protein>
<reference evidence="2 3" key="1">
    <citation type="journal article" date="2019" name="Int. J. Syst. Evol. Microbiol.">
        <title>The Global Catalogue of Microorganisms (GCM) 10K type strain sequencing project: providing services to taxonomists for standard genome sequencing and annotation.</title>
        <authorList>
            <consortium name="The Broad Institute Genomics Platform"/>
            <consortium name="The Broad Institute Genome Sequencing Center for Infectious Disease"/>
            <person name="Wu L."/>
            <person name="Ma J."/>
        </authorList>
    </citation>
    <scope>NUCLEOTIDE SEQUENCE [LARGE SCALE GENOMIC DNA]</scope>
    <source>
        <strain evidence="2 3">CGMCC 1.12553</strain>
    </source>
</reference>
<dbReference type="RefSeq" id="WP_267623683.1">
    <property type="nucleotide sequence ID" value="NZ_JAODIW010000008.1"/>
</dbReference>
<organism evidence="2 3">
    <name type="scientific">Halobium salinum</name>
    <dbReference type="NCBI Taxonomy" id="1364940"/>
    <lineage>
        <taxon>Archaea</taxon>
        <taxon>Methanobacteriati</taxon>
        <taxon>Methanobacteriota</taxon>
        <taxon>Stenosarchaea group</taxon>
        <taxon>Halobacteria</taxon>
        <taxon>Halobacteriales</taxon>
        <taxon>Haloferacaceae</taxon>
        <taxon>Halobium</taxon>
    </lineage>
</organism>
<name>A0ABD5PCC5_9EURY</name>
<dbReference type="EMBL" id="JBHSDS010000006">
    <property type="protein sequence ID" value="MFC4358556.1"/>
    <property type="molecule type" value="Genomic_DNA"/>
</dbReference>
<sequence>MDTDRQLYEADATGWKRGLYEDVQTTFRAPVVNWIFRTLLANEPDLTRYLWGQVKPAFETRAFGSFTLQWRDAVLSAVEGGDADLPVYRKPDHDLSPAEFAELRGQLATFDVVVPRLAVLFETVDRSLRGDSVGESPAEDRAATAPLPDWLDRDRAHAPRSPTMTPFSDLDEGLSGTVEAVQSFHGFDEGLPSVYRCLAQWPGAFERLWDDVAPVLESEAFERAVTEATDLAADYVSSLPYRPRLAPEDLRSVGVDDGTVEELRGLFETFNRGPVRTVLPAVPAFAAAFGVEGERSGL</sequence>
<keyword evidence="3" id="KW-1185">Reference proteome</keyword>
<proteinExistence type="predicted"/>